<dbReference type="Proteomes" id="UP000051952">
    <property type="component" value="Unassembled WGS sequence"/>
</dbReference>
<keyword evidence="3 10" id="KW-0732">Signal</keyword>
<keyword evidence="4" id="KW-0378">Hydrolase</keyword>
<dbReference type="Gene3D" id="1.10.287.2250">
    <property type="match status" value="1"/>
</dbReference>
<dbReference type="PRINTS" id="PR00705">
    <property type="entry name" value="PAPAIN"/>
</dbReference>
<dbReference type="InterPro" id="IPR021981">
    <property type="entry name" value="DUF3586"/>
</dbReference>
<protein>
    <submittedName>
        <fullName evidence="13">Cysteine peptidase, putative</fullName>
    </submittedName>
</protein>
<dbReference type="InterPro" id="IPR025660">
    <property type="entry name" value="Pept_his_AS"/>
</dbReference>
<feature type="domain" description="Cathepsin propeptide inhibitor" evidence="12">
    <location>
        <begin position="28"/>
        <end position="84"/>
    </location>
</feature>
<dbReference type="PROSITE" id="PS00139">
    <property type="entry name" value="THIOL_PROTEASE_CYS"/>
    <property type="match status" value="1"/>
</dbReference>
<dbReference type="InterPro" id="IPR013201">
    <property type="entry name" value="Prot_inhib_I29"/>
</dbReference>
<comment type="similarity">
    <text evidence="1">Belongs to the peptidase C1 family.</text>
</comment>
<evidence type="ECO:0000256" key="7">
    <source>
        <dbReference type="ARBA" id="ARBA00023157"/>
    </source>
</evidence>
<evidence type="ECO:0000256" key="10">
    <source>
        <dbReference type="SAM" id="SignalP"/>
    </source>
</evidence>
<dbReference type="InterPro" id="IPR038765">
    <property type="entry name" value="Papain-like_cys_pep_sf"/>
</dbReference>
<evidence type="ECO:0000256" key="3">
    <source>
        <dbReference type="ARBA" id="ARBA00022729"/>
    </source>
</evidence>
<feature type="domain" description="Cathepsin propeptide inhibitor" evidence="12">
    <location>
        <begin position="107"/>
        <end position="163"/>
    </location>
</feature>
<dbReference type="OMA" id="KMAKHKF"/>
<dbReference type="PROSITE" id="PS00640">
    <property type="entry name" value="THIOL_PROTEASE_ASN"/>
    <property type="match status" value="1"/>
</dbReference>
<dbReference type="PROSITE" id="PS00639">
    <property type="entry name" value="THIOL_PROTEASE_HIS"/>
    <property type="match status" value="1"/>
</dbReference>
<feature type="region of interest" description="Disordered" evidence="9">
    <location>
        <begin position="407"/>
        <end position="434"/>
    </location>
</feature>
<gene>
    <name evidence="13" type="ORF">BSAL_53765</name>
</gene>
<dbReference type="PANTHER" id="PTHR12411">
    <property type="entry name" value="CYSTEINE PROTEASE FAMILY C1-RELATED"/>
    <property type="match status" value="1"/>
</dbReference>
<sequence>MKMKATLMCAMLLAAASAMPTENFVKMFEEYKGKYSRKYADAAEESTRLRNFVVNMKKAEKLRRMNPLASFGVNEFSDMSAAEFKIRHSAEKHYKAKAANRKPVKMFENFKGKYSRKYADAAEESTRLRNFVANMKKAEKLRRMNPLASFGVNEFADMSAAEFKIRHSAEKHYKAKAANRKPVAKLYTEEQVKAAASSIDWRAKGAVTYVKNQGQCGSCWSFSSTGSIEAQWFLAGNTLVALSEQELVSCDTTDDGCQGGLMDNAWAWLISNQGGAIVTEASYPYVSGTGTVPACALPKTKGATINGHEDLPQNEAQMATWMSTNGPISIGVDATSWQTYTSGIMTNCISSQVDHGVLAVGFDDTNSPPYWIIKNSWGATWGESGYIRVQKGTDQCLITSNACSSKVGSGPGPVPPSPPATPTPNTPPTPPTPSGKTFTQYVCQDFFCTSGCQGNTFNQDVCLQTENGGSAIVTCGSELKIKSYTSTDCSGSSSTTSEPIDQCLADTAGTYVYNACSSSSATAKLSAAKMQLRRA</sequence>
<dbReference type="CDD" id="cd02248">
    <property type="entry name" value="Peptidase_C1A"/>
    <property type="match status" value="1"/>
</dbReference>
<name>A0A0S4ISD8_BODSA</name>
<keyword evidence="5" id="KW-0788">Thiol protease</keyword>
<dbReference type="InterPro" id="IPR025661">
    <property type="entry name" value="Pept_asp_AS"/>
</dbReference>
<evidence type="ECO:0000313" key="14">
    <source>
        <dbReference type="Proteomes" id="UP000051952"/>
    </source>
</evidence>
<dbReference type="Gene3D" id="3.90.70.10">
    <property type="entry name" value="Cysteine proteinases"/>
    <property type="match status" value="1"/>
</dbReference>
<dbReference type="InterPro" id="IPR039417">
    <property type="entry name" value="Peptidase_C1A_papain-like"/>
</dbReference>
<evidence type="ECO:0000256" key="1">
    <source>
        <dbReference type="ARBA" id="ARBA00008455"/>
    </source>
</evidence>
<dbReference type="FunFam" id="3.90.70.10:FF:000138">
    <property type="entry name" value="Cruzipain"/>
    <property type="match status" value="1"/>
</dbReference>
<dbReference type="SUPFAM" id="SSF54001">
    <property type="entry name" value="Cysteine proteinases"/>
    <property type="match status" value="2"/>
</dbReference>
<evidence type="ECO:0000259" key="11">
    <source>
        <dbReference type="SMART" id="SM00645"/>
    </source>
</evidence>
<proteinExistence type="inferred from homology"/>
<keyword evidence="14" id="KW-1185">Reference proteome</keyword>
<evidence type="ECO:0000313" key="13">
    <source>
        <dbReference type="EMBL" id="CUE71938.1"/>
    </source>
</evidence>
<reference evidence="14" key="1">
    <citation type="submission" date="2015-09" db="EMBL/GenBank/DDBJ databases">
        <authorList>
            <consortium name="Pathogen Informatics"/>
        </authorList>
    </citation>
    <scope>NUCLEOTIDE SEQUENCE [LARGE SCALE GENOMIC DNA]</scope>
    <source>
        <strain evidence="14">Lake Konstanz</strain>
    </source>
</reference>
<feature type="chain" id="PRO_5018592461" evidence="10">
    <location>
        <begin position="19"/>
        <end position="535"/>
    </location>
</feature>
<keyword evidence="6" id="KW-0865">Zymogen</keyword>
<feature type="domain" description="Peptidase C1A papain C-terminal" evidence="11">
    <location>
        <begin position="195"/>
        <end position="406"/>
    </location>
</feature>
<feature type="compositionally biased region" description="Pro residues" evidence="9">
    <location>
        <begin position="412"/>
        <end position="433"/>
    </location>
</feature>
<evidence type="ECO:0000259" key="12">
    <source>
        <dbReference type="SMART" id="SM00848"/>
    </source>
</evidence>
<evidence type="ECO:0000256" key="8">
    <source>
        <dbReference type="ARBA" id="ARBA00023180"/>
    </source>
</evidence>
<dbReference type="Pfam" id="PF08246">
    <property type="entry name" value="Inhibitor_I29"/>
    <property type="match status" value="2"/>
</dbReference>
<keyword evidence="2" id="KW-0645">Protease</keyword>
<evidence type="ECO:0000256" key="4">
    <source>
        <dbReference type="ARBA" id="ARBA00022801"/>
    </source>
</evidence>
<evidence type="ECO:0000256" key="2">
    <source>
        <dbReference type="ARBA" id="ARBA00022670"/>
    </source>
</evidence>
<evidence type="ECO:0000256" key="6">
    <source>
        <dbReference type="ARBA" id="ARBA00023145"/>
    </source>
</evidence>
<dbReference type="GO" id="GO:0006508">
    <property type="term" value="P:proteolysis"/>
    <property type="evidence" value="ECO:0007669"/>
    <property type="project" value="UniProtKB-KW"/>
</dbReference>
<dbReference type="GO" id="GO:0004197">
    <property type="term" value="F:cysteine-type endopeptidase activity"/>
    <property type="evidence" value="ECO:0007669"/>
    <property type="project" value="InterPro"/>
</dbReference>
<dbReference type="InterPro" id="IPR000668">
    <property type="entry name" value="Peptidase_C1A_C"/>
</dbReference>
<dbReference type="Pfam" id="PF00112">
    <property type="entry name" value="Peptidase_C1"/>
    <property type="match status" value="1"/>
</dbReference>
<accession>A0A0S4ISD8</accession>
<feature type="signal peptide" evidence="10">
    <location>
        <begin position="1"/>
        <end position="18"/>
    </location>
</feature>
<keyword evidence="7" id="KW-1015">Disulfide bond</keyword>
<keyword evidence="8" id="KW-0325">Glycoprotein</keyword>
<dbReference type="SMART" id="SM00848">
    <property type="entry name" value="Inhibitor_I29"/>
    <property type="match status" value="2"/>
</dbReference>
<dbReference type="SMART" id="SM00645">
    <property type="entry name" value="Pept_C1"/>
    <property type="match status" value="1"/>
</dbReference>
<evidence type="ECO:0000256" key="9">
    <source>
        <dbReference type="SAM" id="MobiDB-lite"/>
    </source>
</evidence>
<organism evidence="13 14">
    <name type="scientific">Bodo saltans</name>
    <name type="common">Flagellated protozoan</name>
    <dbReference type="NCBI Taxonomy" id="75058"/>
    <lineage>
        <taxon>Eukaryota</taxon>
        <taxon>Discoba</taxon>
        <taxon>Euglenozoa</taxon>
        <taxon>Kinetoplastea</taxon>
        <taxon>Metakinetoplastina</taxon>
        <taxon>Eubodonida</taxon>
        <taxon>Bodonidae</taxon>
        <taxon>Bodo</taxon>
    </lineage>
</organism>
<dbReference type="OrthoDB" id="66160at2759"/>
<evidence type="ECO:0000256" key="5">
    <source>
        <dbReference type="ARBA" id="ARBA00022807"/>
    </source>
</evidence>
<dbReference type="AlphaFoldDB" id="A0A0S4ISD8"/>
<dbReference type="EMBL" id="CYKH01000115">
    <property type="protein sequence ID" value="CUE71938.1"/>
    <property type="molecule type" value="Genomic_DNA"/>
</dbReference>
<dbReference type="VEuPathDB" id="TriTrypDB:BSAL_53765"/>
<dbReference type="InterPro" id="IPR000169">
    <property type="entry name" value="Pept_cys_AS"/>
</dbReference>
<dbReference type="Pfam" id="PF12131">
    <property type="entry name" value="DUF3586"/>
    <property type="match status" value="1"/>
</dbReference>
<dbReference type="InterPro" id="IPR013128">
    <property type="entry name" value="Peptidase_C1A"/>
</dbReference>